<name>A0A7S3PNP4_9STRA</name>
<dbReference type="InterPro" id="IPR036864">
    <property type="entry name" value="Zn2-C6_fun-type_DNA-bd_sf"/>
</dbReference>
<dbReference type="GO" id="GO:0000981">
    <property type="term" value="F:DNA-binding transcription factor activity, RNA polymerase II-specific"/>
    <property type="evidence" value="ECO:0007669"/>
    <property type="project" value="InterPro"/>
</dbReference>
<evidence type="ECO:0000256" key="1">
    <source>
        <dbReference type="ARBA" id="ARBA00023242"/>
    </source>
</evidence>
<dbReference type="GO" id="GO:0008270">
    <property type="term" value="F:zinc ion binding"/>
    <property type="evidence" value="ECO:0007669"/>
    <property type="project" value="InterPro"/>
</dbReference>
<keyword evidence="1" id="KW-0539">Nucleus</keyword>
<reference evidence="4" key="1">
    <citation type="submission" date="2021-01" db="EMBL/GenBank/DDBJ databases">
        <authorList>
            <person name="Corre E."/>
            <person name="Pelletier E."/>
            <person name="Niang G."/>
            <person name="Scheremetjew M."/>
            <person name="Finn R."/>
            <person name="Kale V."/>
            <person name="Holt S."/>
            <person name="Cochrane G."/>
            <person name="Meng A."/>
            <person name="Brown T."/>
            <person name="Cohen L."/>
        </authorList>
    </citation>
    <scope>NUCLEOTIDE SEQUENCE</scope>
    <source>
        <strain evidence="4">GSBS06</strain>
    </source>
</reference>
<dbReference type="CDD" id="cd00067">
    <property type="entry name" value="GAL4"/>
    <property type="match status" value="2"/>
</dbReference>
<dbReference type="PROSITE" id="PS50048">
    <property type="entry name" value="ZN2_CY6_FUNGAL_2"/>
    <property type="match status" value="2"/>
</dbReference>
<gene>
    <name evidence="4" type="ORF">ASTO00021_LOCUS15549</name>
</gene>
<sequence length="506" mass="56804">MIGIKRNHLISGGIKIDRIGVYASDSSSSANRVEETRPQAISELDPRDTKQEYDYSHTKLSSRTYRRSDSLIEKDLHVMEDQADAANSGKKVKRRKKHTSCQTCRFSRVRCENIGQFTKCSRCTKMGLKCLYSSGGNAEQDERIEYASCHESAGAKAEALEGSSSAVNKNISNIKLGACEYCKKRKVKCEESADGNSACKKCIRKNISCIRPKASRGRPMASFTRQRLLPRTVNAPLDTSSFPNILVFPRPGVDIDKYDDFLFNFGEFCANNEEFVNNNKGPIAYILSTIALGFAKPSDQYDEIKGFADNVLKISLDEVDRKSSPSSVSSNKVSANSSDNMNVNDSESSSDYFFESLSEVVESSNMPSWIVLSVKDGKISIKINSKFNELFCNNKHIDGNSVNTLSLHWKEYISPDILRNMLSDLTKHFVQAYNEHQMIQSLIKVKEKYSNGRFVYNKGIPVELFDKNKERLLCEPSIKYDIGNDGASFHVAFVLRFNVQNNPHSA</sequence>
<evidence type="ECO:0000256" key="2">
    <source>
        <dbReference type="SAM" id="MobiDB-lite"/>
    </source>
</evidence>
<dbReference type="PROSITE" id="PS00463">
    <property type="entry name" value="ZN2_CY6_FUNGAL_1"/>
    <property type="match status" value="1"/>
</dbReference>
<dbReference type="PANTHER" id="PTHR31668">
    <property type="entry name" value="GLUCOSE TRANSPORT TRANSCRIPTION REGULATOR RGT1-RELATED-RELATED"/>
    <property type="match status" value="1"/>
</dbReference>
<feature type="region of interest" description="Disordered" evidence="2">
    <location>
        <begin position="321"/>
        <end position="345"/>
    </location>
</feature>
<organism evidence="4">
    <name type="scientific">Aplanochytrium stocchinoi</name>
    <dbReference type="NCBI Taxonomy" id="215587"/>
    <lineage>
        <taxon>Eukaryota</taxon>
        <taxon>Sar</taxon>
        <taxon>Stramenopiles</taxon>
        <taxon>Bigyra</taxon>
        <taxon>Labyrinthulomycetes</taxon>
        <taxon>Thraustochytrida</taxon>
        <taxon>Thraustochytriidae</taxon>
        <taxon>Aplanochytrium</taxon>
    </lineage>
</organism>
<evidence type="ECO:0000313" key="4">
    <source>
        <dbReference type="EMBL" id="CAE0445536.1"/>
    </source>
</evidence>
<dbReference type="EMBL" id="HBIN01020349">
    <property type="protein sequence ID" value="CAE0445536.1"/>
    <property type="molecule type" value="Transcribed_RNA"/>
</dbReference>
<dbReference type="InterPro" id="IPR001138">
    <property type="entry name" value="Zn2Cys6_DnaBD"/>
</dbReference>
<feature type="compositionally biased region" description="Low complexity" evidence="2">
    <location>
        <begin position="324"/>
        <end position="338"/>
    </location>
</feature>
<protein>
    <recommendedName>
        <fullName evidence="3">Zn(2)-C6 fungal-type domain-containing protein</fullName>
    </recommendedName>
</protein>
<feature type="domain" description="Zn(2)-C6 fungal-type" evidence="3">
    <location>
        <begin position="100"/>
        <end position="132"/>
    </location>
</feature>
<accession>A0A7S3PNP4</accession>
<evidence type="ECO:0000259" key="3">
    <source>
        <dbReference type="PROSITE" id="PS50048"/>
    </source>
</evidence>
<dbReference type="InterPro" id="IPR050797">
    <property type="entry name" value="Carb_Metab_Trans_Reg"/>
</dbReference>
<feature type="domain" description="Zn(2)-C6 fungal-type" evidence="3">
    <location>
        <begin position="178"/>
        <end position="211"/>
    </location>
</feature>
<dbReference type="Pfam" id="PF00172">
    <property type="entry name" value="Zn_clus"/>
    <property type="match status" value="2"/>
</dbReference>
<proteinExistence type="predicted"/>
<dbReference type="SUPFAM" id="SSF57701">
    <property type="entry name" value="Zn2/Cys6 DNA-binding domain"/>
    <property type="match status" value="2"/>
</dbReference>
<dbReference type="SMART" id="SM00066">
    <property type="entry name" value="GAL4"/>
    <property type="match status" value="2"/>
</dbReference>
<dbReference type="AlphaFoldDB" id="A0A7S3PNP4"/>
<dbReference type="Gene3D" id="4.10.240.10">
    <property type="entry name" value="Zn(2)-C6 fungal-type DNA-binding domain"/>
    <property type="match status" value="2"/>
</dbReference>